<dbReference type="InterPro" id="IPR023302">
    <property type="entry name" value="Pept_S9A_N"/>
</dbReference>
<dbReference type="PANTHER" id="PTHR42881:SF2">
    <property type="entry name" value="PROLYL ENDOPEPTIDASE"/>
    <property type="match status" value="1"/>
</dbReference>
<evidence type="ECO:0000259" key="7">
    <source>
        <dbReference type="Pfam" id="PF02897"/>
    </source>
</evidence>
<dbReference type="Gene3D" id="2.130.10.120">
    <property type="entry name" value="Prolyl oligopeptidase, N-terminal domain"/>
    <property type="match status" value="1"/>
</dbReference>
<evidence type="ECO:0000256" key="2">
    <source>
        <dbReference type="ARBA" id="ARBA00011897"/>
    </source>
</evidence>
<protein>
    <recommendedName>
        <fullName evidence="2">prolyl oligopeptidase</fullName>
        <ecNumber evidence="2">3.4.21.26</ecNumber>
    </recommendedName>
</protein>
<gene>
    <name evidence="8" type="ORF">QWJ38_17795</name>
</gene>
<evidence type="ECO:0000256" key="1">
    <source>
        <dbReference type="ARBA" id="ARBA00001070"/>
    </source>
</evidence>
<dbReference type="Pfam" id="PF02897">
    <property type="entry name" value="Peptidase_S9_N"/>
    <property type="match status" value="1"/>
</dbReference>
<comment type="caution">
    <text evidence="8">The sequence shown here is derived from an EMBL/GenBank/DDBJ whole genome shotgun (WGS) entry which is preliminary data.</text>
</comment>
<dbReference type="InterPro" id="IPR051167">
    <property type="entry name" value="Prolyl_oligopep/macrocyclase"/>
</dbReference>
<name>A0ABT8DVB2_9BURK</name>
<keyword evidence="4" id="KW-0378">Hydrolase</keyword>
<dbReference type="RefSeq" id="WP_290360462.1">
    <property type="nucleotide sequence ID" value="NZ_JAUHHC010000005.1"/>
</dbReference>
<sequence>MKITYPATRRVPETVNFGPVSYVDEYRWLAESTPETKAWEDAQDEIARAACNATPAIEPLRALLADGYVDMFSFHAPRPLGGRWFRRDVPDGAQLPHITVSDSIDGEQRMLFDVATCGPHAVLYDIKPSPDASLLLVTVTEGTGTVVRVIDVATAEVRHAIRFATATAPSAWLPDNAGFYYTGRADAAQTDLPAAPGLRVFEQLLDSALTKRLVLLAHAHPAVMPTVTVDGRYAVIRENQTSVHPTYIKRLVEGAEWQPFLDASYGMVKGTIVGGEYVAITMDEATNGRLIAIPLATAQDRSTWREVLPEGEATLASVTECAGRLVVADMPNGTSRLRVVALDGTVEREIELPSAGAVGKFALGFVLSIIDEVVWSDGQRISFVHSSLLEGPRAYCHDVANNQTKALTPPARRLDGATLETLNAQAADGNLVTYHLLRSPDASAVNRPTIVTGYGGFNVPWLPCWSEMAAAWVRAGGAWVHVHLRGGGEFGAGFWRGGRMAQKPNTFADLFAVLEDLPRRGIARSEQIGLTGTSNGGLTVCAAISFRPDLFGAAVPQVPLCDALDCSRDPFTASVAAADYGSPLVAEEAQWLYRWSPYQNLRVGKRYPAVLVDCGADDMACPPWHGRKFAAWLQNNGQPGSGPVLLRVRQHVGHNTMTRDKHVERDSEALAFMAEHLQLPVR</sequence>
<keyword evidence="5" id="KW-0720">Serine protease</keyword>
<evidence type="ECO:0000256" key="4">
    <source>
        <dbReference type="ARBA" id="ARBA00022801"/>
    </source>
</evidence>
<dbReference type="SUPFAM" id="SSF53474">
    <property type="entry name" value="alpha/beta-Hydrolases"/>
    <property type="match status" value="1"/>
</dbReference>
<dbReference type="EC" id="3.4.21.26" evidence="2"/>
<dbReference type="PRINTS" id="PR00862">
    <property type="entry name" value="PROLIGOPTASE"/>
</dbReference>
<dbReference type="InterPro" id="IPR002470">
    <property type="entry name" value="Peptidase_S9A"/>
</dbReference>
<dbReference type="PANTHER" id="PTHR42881">
    <property type="entry name" value="PROLYL ENDOPEPTIDASE"/>
    <property type="match status" value="1"/>
</dbReference>
<evidence type="ECO:0000256" key="5">
    <source>
        <dbReference type="ARBA" id="ARBA00022825"/>
    </source>
</evidence>
<dbReference type="Gene3D" id="3.40.50.1820">
    <property type="entry name" value="alpha/beta hydrolase"/>
    <property type="match status" value="1"/>
</dbReference>
<dbReference type="SUPFAM" id="SSF50993">
    <property type="entry name" value="Peptidase/esterase 'gauge' domain"/>
    <property type="match status" value="1"/>
</dbReference>
<dbReference type="Pfam" id="PF00326">
    <property type="entry name" value="Peptidase_S9"/>
    <property type="match status" value="1"/>
</dbReference>
<evidence type="ECO:0000313" key="9">
    <source>
        <dbReference type="Proteomes" id="UP001228044"/>
    </source>
</evidence>
<dbReference type="InterPro" id="IPR001375">
    <property type="entry name" value="Peptidase_S9_cat"/>
</dbReference>
<accession>A0ABT8DVB2</accession>
<dbReference type="InterPro" id="IPR029058">
    <property type="entry name" value="AB_hydrolase_fold"/>
</dbReference>
<evidence type="ECO:0000313" key="8">
    <source>
        <dbReference type="EMBL" id="MDN3922147.1"/>
    </source>
</evidence>
<reference evidence="8 9" key="1">
    <citation type="submission" date="2023-06" db="EMBL/GenBank/DDBJ databases">
        <title>Pelomonas sp. PFR6 16S ribosomal RNA gene Genome sequencing and assembly.</title>
        <authorList>
            <person name="Woo H."/>
        </authorList>
    </citation>
    <scope>NUCLEOTIDE SEQUENCE [LARGE SCALE GENOMIC DNA]</scope>
    <source>
        <strain evidence="8 9">PFR6</strain>
    </source>
</reference>
<dbReference type="Proteomes" id="UP001228044">
    <property type="component" value="Unassembled WGS sequence"/>
</dbReference>
<comment type="catalytic activity">
    <reaction evidence="1">
        <text>Hydrolysis of Pro-|-Xaa &gt;&gt; Ala-|-Xaa in oligopeptides.</text>
        <dbReference type="EC" id="3.4.21.26"/>
    </reaction>
</comment>
<organism evidence="8 9">
    <name type="scientific">Roseateles violae</name>
    <dbReference type="NCBI Taxonomy" id="3058042"/>
    <lineage>
        <taxon>Bacteria</taxon>
        <taxon>Pseudomonadati</taxon>
        <taxon>Pseudomonadota</taxon>
        <taxon>Betaproteobacteria</taxon>
        <taxon>Burkholderiales</taxon>
        <taxon>Sphaerotilaceae</taxon>
        <taxon>Roseateles</taxon>
    </lineage>
</organism>
<feature type="domain" description="Peptidase S9A N-terminal" evidence="7">
    <location>
        <begin position="6"/>
        <end position="406"/>
    </location>
</feature>
<keyword evidence="3" id="KW-0645">Protease</keyword>
<evidence type="ECO:0000259" key="6">
    <source>
        <dbReference type="Pfam" id="PF00326"/>
    </source>
</evidence>
<proteinExistence type="predicted"/>
<keyword evidence="9" id="KW-1185">Reference proteome</keyword>
<dbReference type="EMBL" id="JAUHHC010000005">
    <property type="protein sequence ID" value="MDN3922147.1"/>
    <property type="molecule type" value="Genomic_DNA"/>
</dbReference>
<feature type="domain" description="Peptidase S9 prolyl oligopeptidase catalytic" evidence="6">
    <location>
        <begin position="471"/>
        <end position="678"/>
    </location>
</feature>
<evidence type="ECO:0000256" key="3">
    <source>
        <dbReference type="ARBA" id="ARBA00022670"/>
    </source>
</evidence>